<proteinExistence type="predicted"/>
<dbReference type="OrthoDB" id="162223at2157"/>
<dbReference type="RefSeq" id="WP_089823404.1">
    <property type="nucleotide sequence ID" value="NZ_FODV01000004.1"/>
</dbReference>
<accession>A0A1H8RR61</accession>
<organism evidence="1 2">
    <name type="scientific">Halogranum amylolyticum</name>
    <dbReference type="NCBI Taxonomy" id="660520"/>
    <lineage>
        <taxon>Archaea</taxon>
        <taxon>Methanobacteriati</taxon>
        <taxon>Methanobacteriota</taxon>
        <taxon>Stenosarchaea group</taxon>
        <taxon>Halobacteria</taxon>
        <taxon>Halobacteriales</taxon>
        <taxon>Haloferacaceae</taxon>
    </lineage>
</organism>
<evidence type="ECO:0000313" key="1">
    <source>
        <dbReference type="EMBL" id="SEO68961.1"/>
    </source>
</evidence>
<name>A0A1H8RR61_9EURY</name>
<keyword evidence="2" id="KW-1185">Reference proteome</keyword>
<protein>
    <submittedName>
        <fullName evidence="1">Uncharacterized protein</fullName>
    </submittedName>
</protein>
<gene>
    <name evidence="1" type="ORF">SAMN04487948_104189</name>
</gene>
<dbReference type="AlphaFoldDB" id="A0A1H8RR61"/>
<reference evidence="2" key="1">
    <citation type="submission" date="2016-10" db="EMBL/GenBank/DDBJ databases">
        <authorList>
            <person name="Varghese N."/>
            <person name="Submissions S."/>
        </authorList>
    </citation>
    <scope>NUCLEOTIDE SEQUENCE [LARGE SCALE GENOMIC DNA]</scope>
    <source>
        <strain evidence="2">CGMCC 1.10121</strain>
    </source>
</reference>
<sequence length="276" mass="30645">MVSSKRLLVLAVVGLVALAPLAAFAFLLFPPDFAYSHYSSYSYTTSVSTNATVENATLLLPFPQGEDVEADLSSNLWLYDDDGNRLTDWDASVVETARGPMLRLHADRLVGEDRYVLWTYADNGSVVDRREISRDEIPEEMTNRELVAHPTTYSISWQVTVDHDIETRDPLANGTFLAPISDATTVDCRAPWSETDNCARFASTVSATYETDGPATVTVGEIRFEGWNEWGFWLSNSFNTFEATTTPAVYTDGRRGWTVVDGELHAGMGRYDGPSR</sequence>
<dbReference type="Proteomes" id="UP000199126">
    <property type="component" value="Unassembled WGS sequence"/>
</dbReference>
<evidence type="ECO:0000313" key="2">
    <source>
        <dbReference type="Proteomes" id="UP000199126"/>
    </source>
</evidence>
<dbReference type="EMBL" id="FODV01000004">
    <property type="protein sequence ID" value="SEO68961.1"/>
    <property type="molecule type" value="Genomic_DNA"/>
</dbReference>